<name>A0A167CYP6_9ASCO</name>
<proteinExistence type="inferred from homology"/>
<feature type="compositionally biased region" description="Low complexity" evidence="8">
    <location>
        <begin position="403"/>
        <end position="420"/>
    </location>
</feature>
<feature type="compositionally biased region" description="Low complexity" evidence="8">
    <location>
        <begin position="576"/>
        <end position="603"/>
    </location>
</feature>
<feature type="compositionally biased region" description="Basic and acidic residues" evidence="8">
    <location>
        <begin position="94"/>
        <end position="103"/>
    </location>
</feature>
<feature type="compositionally biased region" description="Polar residues" evidence="8">
    <location>
        <begin position="996"/>
        <end position="1007"/>
    </location>
</feature>
<feature type="compositionally biased region" description="Basic residues" evidence="8">
    <location>
        <begin position="337"/>
        <end position="386"/>
    </location>
</feature>
<dbReference type="Proteomes" id="UP000189580">
    <property type="component" value="Chromosome a"/>
</dbReference>
<comment type="similarity">
    <text evidence="2 7">Belongs to the NST1 family.</text>
</comment>
<evidence type="ECO:0000313" key="10">
    <source>
        <dbReference type="Proteomes" id="UP000189580"/>
    </source>
</evidence>
<feature type="region of interest" description="Disordered" evidence="8">
    <location>
        <begin position="806"/>
        <end position="966"/>
    </location>
</feature>
<dbReference type="RefSeq" id="XP_018734742.1">
    <property type="nucleotide sequence ID" value="XM_018882263.1"/>
</dbReference>
<feature type="compositionally biased region" description="Low complexity" evidence="8">
    <location>
        <begin position="125"/>
        <end position="141"/>
    </location>
</feature>
<evidence type="ECO:0000256" key="1">
    <source>
        <dbReference type="ARBA" id="ARBA00004496"/>
    </source>
</evidence>
<feature type="region of interest" description="Disordered" evidence="8">
    <location>
        <begin position="995"/>
        <end position="1116"/>
    </location>
</feature>
<feature type="compositionally biased region" description="Acidic residues" evidence="8">
    <location>
        <begin position="66"/>
        <end position="79"/>
    </location>
</feature>
<dbReference type="OrthoDB" id="21629at2759"/>
<protein>
    <recommendedName>
        <fullName evidence="3 7">Stress response protein NST1</fullName>
    </recommendedName>
</protein>
<keyword evidence="4 7" id="KW-0963">Cytoplasm</keyword>
<accession>A0A167CYP6</accession>
<feature type="compositionally biased region" description="Basic and acidic residues" evidence="8">
    <location>
        <begin position="836"/>
        <end position="851"/>
    </location>
</feature>
<feature type="compositionally biased region" description="Low complexity" evidence="8">
    <location>
        <begin position="1039"/>
        <end position="1083"/>
    </location>
</feature>
<feature type="compositionally biased region" description="Low complexity" evidence="8">
    <location>
        <begin position="191"/>
        <end position="220"/>
    </location>
</feature>
<dbReference type="GeneID" id="30037349"/>
<feature type="region of interest" description="Disordered" evidence="8">
    <location>
        <begin position="327"/>
        <end position="440"/>
    </location>
</feature>
<reference evidence="9 10" key="1">
    <citation type="submission" date="2016-02" db="EMBL/GenBank/DDBJ databases">
        <title>Complete genome sequence and transcriptome regulation of the pentose utilising yeast Sugiyamaella lignohabitans.</title>
        <authorList>
            <person name="Bellasio M."/>
            <person name="Peymann A."/>
            <person name="Valli M."/>
            <person name="Sipitzky M."/>
            <person name="Graf A."/>
            <person name="Sauer M."/>
            <person name="Marx H."/>
            <person name="Mattanovich D."/>
        </authorList>
    </citation>
    <scope>NUCLEOTIDE SEQUENCE [LARGE SCALE GENOMIC DNA]</scope>
    <source>
        <strain evidence="9 10">CBS 10342</strain>
    </source>
</reference>
<dbReference type="PANTHER" id="PTHR14383:SF5">
    <property type="entry name" value="RUN DOMAIN-CONTAINING PROTEIN"/>
    <property type="match status" value="1"/>
</dbReference>
<feature type="region of interest" description="Disordered" evidence="8">
    <location>
        <begin position="22"/>
        <end position="80"/>
    </location>
</feature>
<evidence type="ECO:0000256" key="8">
    <source>
        <dbReference type="SAM" id="MobiDB-lite"/>
    </source>
</evidence>
<feature type="compositionally biased region" description="Acidic residues" evidence="8">
    <location>
        <begin position="704"/>
        <end position="761"/>
    </location>
</feature>
<feature type="compositionally biased region" description="Basic and acidic residues" evidence="8">
    <location>
        <begin position="327"/>
        <end position="336"/>
    </location>
</feature>
<feature type="compositionally biased region" description="Basic and acidic residues" evidence="8">
    <location>
        <begin position="859"/>
        <end position="966"/>
    </location>
</feature>
<feature type="region of interest" description="Disordered" evidence="8">
    <location>
        <begin position="94"/>
        <end position="143"/>
    </location>
</feature>
<evidence type="ECO:0000256" key="2">
    <source>
        <dbReference type="ARBA" id="ARBA00007112"/>
    </source>
</evidence>
<feature type="region of interest" description="Disordered" evidence="8">
    <location>
        <begin position="1150"/>
        <end position="1191"/>
    </location>
</feature>
<dbReference type="GO" id="GO:0005737">
    <property type="term" value="C:cytoplasm"/>
    <property type="evidence" value="ECO:0007669"/>
    <property type="project" value="UniProtKB-SubCell"/>
</dbReference>
<comment type="function">
    <text evidence="7">May act as a negative regulator of salt tolerance.</text>
</comment>
<feature type="region of interest" description="Disordered" evidence="8">
    <location>
        <begin position="576"/>
        <end position="608"/>
    </location>
</feature>
<feature type="region of interest" description="Disordered" evidence="8">
    <location>
        <begin position="621"/>
        <end position="651"/>
    </location>
</feature>
<dbReference type="Pfam" id="PF13945">
    <property type="entry name" value="NST1"/>
    <property type="match status" value="1"/>
</dbReference>
<feature type="compositionally biased region" description="Low complexity" evidence="8">
    <location>
        <begin position="621"/>
        <end position="632"/>
    </location>
</feature>
<gene>
    <name evidence="9" type="primary">NST1</name>
    <name evidence="9" type="ORF">AWJ20_514</name>
</gene>
<organism evidence="9 10">
    <name type="scientific">Sugiyamaella lignohabitans</name>
    <dbReference type="NCBI Taxonomy" id="796027"/>
    <lineage>
        <taxon>Eukaryota</taxon>
        <taxon>Fungi</taxon>
        <taxon>Dikarya</taxon>
        <taxon>Ascomycota</taxon>
        <taxon>Saccharomycotina</taxon>
        <taxon>Dipodascomycetes</taxon>
        <taxon>Dipodascales</taxon>
        <taxon>Trichomonascaceae</taxon>
        <taxon>Sugiyamaella</taxon>
    </lineage>
</organism>
<feature type="region of interest" description="Disordered" evidence="8">
    <location>
        <begin position="1309"/>
        <end position="1328"/>
    </location>
</feature>
<feature type="compositionally biased region" description="Low complexity" evidence="8">
    <location>
        <begin position="1008"/>
        <end position="1024"/>
    </location>
</feature>
<evidence type="ECO:0000256" key="4">
    <source>
        <dbReference type="ARBA" id="ARBA00022490"/>
    </source>
</evidence>
<feature type="region of interest" description="Disordered" evidence="8">
    <location>
        <begin position="704"/>
        <end position="769"/>
    </location>
</feature>
<feature type="region of interest" description="Disordered" evidence="8">
    <location>
        <begin position="189"/>
        <end position="233"/>
    </location>
</feature>
<dbReference type="InterPro" id="IPR025279">
    <property type="entry name" value="NST1"/>
</dbReference>
<feature type="compositionally biased region" description="Low complexity" evidence="8">
    <location>
        <begin position="1150"/>
        <end position="1173"/>
    </location>
</feature>
<keyword evidence="10" id="KW-1185">Reference proteome</keyword>
<feature type="region of interest" description="Disordered" evidence="8">
    <location>
        <begin position="452"/>
        <end position="476"/>
    </location>
</feature>
<evidence type="ECO:0000256" key="5">
    <source>
        <dbReference type="ARBA" id="ARBA00023016"/>
    </source>
</evidence>
<dbReference type="PANTHER" id="PTHR14383">
    <property type="entry name" value="SWAP-70 RECOMBINASE"/>
    <property type="match status" value="1"/>
</dbReference>
<feature type="compositionally biased region" description="Acidic residues" evidence="8">
    <location>
        <begin position="458"/>
        <end position="476"/>
    </location>
</feature>
<keyword evidence="5 7" id="KW-0346">Stress response</keyword>
<sequence length="1465" mass="162745">MITPILQEAVASAAPAFTKPIEPGAKAIYSRDGSRVITVPRVRKTSSSSATNASPAGSLPERNDSNENDDEYSDFDPDDIQYVAGDNIDFEYVPKDANTEEAKSAATAGTSSSKKKKKKKKKSKNSSAANADADAMSNTNSVQVHKDGNGITINNIDFSSPQSIVSAATAAAEVAGGGSPSSAAMISNHVQQQYKQQQKQQQQQQQQMQQSSKKSAGSSKKQNKGDRIWDTSSEEERERIKEFWLTLSEDERRDLVKIEKDTVLQIMKDQQRNSCSCSVCGRKRIAIEEELEALYDAYYAELEMYSEKGVPQSFGKGLPLANPYGHDHHDDYDHAHLHGHGHGHYGHNHGHNHAHNHGHPHGHVHNHDHHHSHNHNQRANRSRGNSHSHFTEHEHEHGPRRYSNSVSNSNGGSNAHSPHSTHSRSYPSHSHGHFNHDHSTDQRIQELPDNYSEGQSLSEDEYIEEEYESDEVYDGEDDAQQLYDYDNAKKQYLDADQDEQEHVIHLMEHHREELEAAGVDFKSKKPPSRADYVLFQSILKGRRKHNMDGGPCNTKIWPPEESDVVVADAIRAAAAASASSGTNTDNSAGSASTSATTASLNGNDDNSVPEAAADEAIAEGIDGTGSSSASTALAKVPTEASASEPTGGDSDLYNFGSSLTIQGGILTVADDLIKNNGKNFIDMMEELAGRRMAREEEALAAANEYEEEYDDEEGEDDEHDYLDEEEEEEDDDVDYIDEYDDEMDDEYDDDEYDDEEDDPPVSEEQRMAEGRRMLQIFAARMFEQRVLNAYREKVAQERQKKLLEELEEENRLKEERELKKLKEKEKKKDKKRQQKLAKEEEKARKEAEKAQAEAALKAEQAKKQELARQKKLEQKKLQEEERKKKLEEERKREAERERKRREREEKENQRRREKEAKEAEARRLRAEEEARVKKAKEEEAEKKRLAKEAEELRKKQEKEAQEEDARRIQLAQETVQKTELAAKQQHQKQLLASLQMHQQLANSEPVVSTSTATSSSGSPQSGTPIALPTLPHSMTQPIQQQPYPTGQGLPPQQQQQQQQHLPSSYGQLPFQQAPPQQQPQQQPGLHPVAAWNSYLTSASPGQAPIPQPPAMSNTQSPMALLNVLGYTNGSSVTSPSASMAQPLQTQPLLQQLQQSQQQQQQQPRQQQQQQQPPIKRPSAASSNQDLEDENPVDELNRIIGGSSLLEDDESNSAFPINTSDVMSPITNATTANVAPGPVPTATNGFGSGRLFSGSLFDTKTSSSSSDWSPFGRRTSSIGSNMWSTSGTPNLNMNSINGSTPWNTMLPQQLSQQPVMPSHQPPPPQPSLSHYPSSHITIYRAAMAAYQTLAKDGWTNADGYVPAQVLYHGALKQLGGSLTFTQNEFHNACAGVYEESTGATGRFDFLRDNLGLVTHLKYNPIARRSVSQSSIVSPTVSAAPGLQTDQASNPASTNTNNWPVRLASVL</sequence>
<keyword evidence="6 7" id="KW-0175">Coiled coil</keyword>
<feature type="compositionally biased region" description="Basic and acidic residues" evidence="8">
    <location>
        <begin position="223"/>
        <end position="233"/>
    </location>
</feature>
<evidence type="ECO:0000256" key="6">
    <source>
        <dbReference type="ARBA" id="ARBA00023054"/>
    </source>
</evidence>
<evidence type="ECO:0000313" key="9">
    <source>
        <dbReference type="EMBL" id="ANB12265.1"/>
    </source>
</evidence>
<dbReference type="KEGG" id="slb:AWJ20_514"/>
<feature type="compositionally biased region" description="Low complexity" evidence="8">
    <location>
        <begin position="46"/>
        <end position="58"/>
    </location>
</feature>
<evidence type="ECO:0000256" key="7">
    <source>
        <dbReference type="RuleBase" id="RU049441"/>
    </source>
</evidence>
<comment type="subcellular location">
    <subcellularLocation>
        <location evidence="1 7">Cytoplasm</location>
    </subcellularLocation>
</comment>
<dbReference type="EMBL" id="CP014501">
    <property type="protein sequence ID" value="ANB12265.1"/>
    <property type="molecule type" value="Genomic_DNA"/>
</dbReference>
<feature type="compositionally biased region" description="Basic and acidic residues" evidence="8">
    <location>
        <begin position="806"/>
        <end position="826"/>
    </location>
</feature>
<feature type="compositionally biased region" description="Basic and acidic residues" evidence="8">
    <location>
        <begin position="389"/>
        <end position="399"/>
    </location>
</feature>
<evidence type="ECO:0000256" key="3">
    <source>
        <dbReference type="ARBA" id="ARBA00020733"/>
    </source>
</evidence>
<feature type="compositionally biased region" description="Basic residues" evidence="8">
    <location>
        <begin position="113"/>
        <end position="124"/>
    </location>
</feature>